<dbReference type="STRING" id="177439.DP2438"/>
<dbReference type="AlphaFoldDB" id="Q6AKF8"/>
<dbReference type="Proteomes" id="UP000000602">
    <property type="component" value="Chromosome"/>
</dbReference>
<accession>Q6AKF8</accession>
<sequence length="79" mass="9059">MYLTLFCGITLVRDFMEGEGVRLSITQNCATSLYLGRDQRRYCAQRELNINLGNLAKPAPYLLKKYRMRLVFCMSQGGS</sequence>
<organism evidence="1 2">
    <name type="scientific">Desulfotalea psychrophila (strain LSv54 / DSM 12343)</name>
    <dbReference type="NCBI Taxonomy" id="177439"/>
    <lineage>
        <taxon>Bacteria</taxon>
        <taxon>Pseudomonadati</taxon>
        <taxon>Thermodesulfobacteriota</taxon>
        <taxon>Desulfobulbia</taxon>
        <taxon>Desulfobulbales</taxon>
        <taxon>Desulfocapsaceae</taxon>
        <taxon>Desulfotalea</taxon>
    </lineage>
</organism>
<gene>
    <name evidence="1" type="ordered locus">DP2438</name>
</gene>
<dbReference type="HOGENOM" id="CLU_2600372_0_0_7"/>
<proteinExistence type="predicted"/>
<dbReference type="EMBL" id="CR522870">
    <property type="protein sequence ID" value="CAG37167.1"/>
    <property type="molecule type" value="Genomic_DNA"/>
</dbReference>
<keyword evidence="2" id="KW-1185">Reference proteome</keyword>
<evidence type="ECO:0000313" key="2">
    <source>
        <dbReference type="Proteomes" id="UP000000602"/>
    </source>
</evidence>
<dbReference type="KEGG" id="dps:DP2438"/>
<protein>
    <submittedName>
        <fullName evidence="1">Uncharacterized protein</fullName>
    </submittedName>
</protein>
<evidence type="ECO:0000313" key="1">
    <source>
        <dbReference type="EMBL" id="CAG37167.1"/>
    </source>
</evidence>
<name>Q6AKF8_DESPS</name>
<reference evidence="2" key="1">
    <citation type="journal article" date="2004" name="Environ. Microbiol.">
        <title>The genome of Desulfotalea psychrophila, a sulfate-reducing bacterium from permanently cold Arctic sediments.</title>
        <authorList>
            <person name="Rabus R."/>
            <person name="Ruepp A."/>
            <person name="Frickey T."/>
            <person name="Rattei T."/>
            <person name="Fartmann B."/>
            <person name="Stark M."/>
            <person name="Bauer M."/>
            <person name="Zibat A."/>
            <person name="Lombardot T."/>
            <person name="Becker I."/>
            <person name="Amann J."/>
            <person name="Gellner K."/>
            <person name="Teeling H."/>
            <person name="Leuschner W.D."/>
            <person name="Gloeckner F.-O."/>
            <person name="Lupas A.N."/>
            <person name="Amann R."/>
            <person name="Klenk H.-P."/>
        </authorList>
    </citation>
    <scope>NUCLEOTIDE SEQUENCE [LARGE SCALE GENOMIC DNA]</scope>
    <source>
        <strain evidence="2">DSM 12343 / LSv54</strain>
    </source>
</reference>